<dbReference type="RefSeq" id="XP_016249060.1">
    <property type="nucleotide sequence ID" value="XM_016391541.1"/>
</dbReference>
<sequence length="335" mass="38782">MKRYNGKELSYGPHSLRRSKRFCNHTSDKTSAYFRFLDLSPKIRCLCYEKICTNTIETVRFFLAVHEYSRESDFFDQWAQRELLLLTFSSLDDAEGLLPSSQIAISDQERTMTKSHSRASSQQLTEVPLAYNIWKYGHIAITMQPSRAEHPYFGVVQTKLLPELSEDWWLASASRVVVQPHKNLDILSATKDSFRKLKPKYDCKMLSIQGFDDYGDLKNQEKLCTLEECDDFDFHRNLLNPGEILKLLNQLILRLSGVQHTERKIKQAIQFIGAVKVNWAHSKYRFDLPADLDAQAQFLRRVSECEAQLQALLSSRGIVDLNTKDRHGRKRGITV</sequence>
<dbReference type="AlphaFoldDB" id="A0A0D2CZ44"/>
<dbReference type="Proteomes" id="UP000054466">
    <property type="component" value="Unassembled WGS sequence"/>
</dbReference>
<reference evidence="1 2" key="1">
    <citation type="submission" date="2015-01" db="EMBL/GenBank/DDBJ databases">
        <title>The Genome Sequence of Cladophialophora immunda CBS83496.</title>
        <authorList>
            <consortium name="The Broad Institute Genomics Platform"/>
            <person name="Cuomo C."/>
            <person name="de Hoog S."/>
            <person name="Gorbushina A."/>
            <person name="Stielow B."/>
            <person name="Teixiera M."/>
            <person name="Abouelleil A."/>
            <person name="Chapman S.B."/>
            <person name="Priest M."/>
            <person name="Young S.K."/>
            <person name="Wortman J."/>
            <person name="Nusbaum C."/>
            <person name="Birren B."/>
        </authorList>
    </citation>
    <scope>NUCLEOTIDE SEQUENCE [LARGE SCALE GENOMIC DNA]</scope>
    <source>
        <strain evidence="1 2">CBS 83496</strain>
    </source>
</reference>
<dbReference type="VEuPathDB" id="FungiDB:PV07_04707"/>
<protein>
    <submittedName>
        <fullName evidence="1">Uncharacterized protein</fullName>
    </submittedName>
</protein>
<accession>A0A0D2CZ44</accession>
<name>A0A0D2CZ44_9EURO</name>
<evidence type="ECO:0000313" key="2">
    <source>
        <dbReference type="Proteomes" id="UP000054466"/>
    </source>
</evidence>
<proteinExistence type="predicted"/>
<organism evidence="1 2">
    <name type="scientific">Cladophialophora immunda</name>
    <dbReference type="NCBI Taxonomy" id="569365"/>
    <lineage>
        <taxon>Eukaryota</taxon>
        <taxon>Fungi</taxon>
        <taxon>Dikarya</taxon>
        <taxon>Ascomycota</taxon>
        <taxon>Pezizomycotina</taxon>
        <taxon>Eurotiomycetes</taxon>
        <taxon>Chaetothyriomycetidae</taxon>
        <taxon>Chaetothyriales</taxon>
        <taxon>Herpotrichiellaceae</taxon>
        <taxon>Cladophialophora</taxon>
    </lineage>
</organism>
<dbReference type="EMBL" id="KN847042">
    <property type="protein sequence ID" value="KIW28844.1"/>
    <property type="molecule type" value="Genomic_DNA"/>
</dbReference>
<keyword evidence="2" id="KW-1185">Reference proteome</keyword>
<gene>
    <name evidence="1" type="ORF">PV07_04707</name>
</gene>
<dbReference type="HOGENOM" id="CLU_829006_0_0_1"/>
<evidence type="ECO:0000313" key="1">
    <source>
        <dbReference type="EMBL" id="KIW28844.1"/>
    </source>
</evidence>
<dbReference type="GeneID" id="27343901"/>